<protein>
    <submittedName>
        <fullName evidence="13">2,3-dihydroxyphenylpropionate/2, 3-dihydroxicinnamic acid 1,2-dioxygenase</fullName>
    </submittedName>
</protein>
<sequence length="745" mass="78099">MKHPPFTPFTFSTSSLLYSPQTAFTSQLLTGLCSLGECGAGLRSGLRNDAPDPAISMRQQFRLSEVGLEDFAFMLLSSIINHLEADGHAAEHAHWWEMALGSAELTLMHLKLSRWQGEECVVVARELAAWKATTPVTSDRDAALRLKASVERVRRVAESFSDQTLQVLPDHSKKLGAALNVAEHAAQVYCEGEIRASLVFQLAKLCSLLLKQLEAVLGGDGFDVLVSGAVAGKLVEVDRISPESLEGSHEDTVLLVKSADGDEEVGAAGGSVKGVVLCQELPHLSHLGVRARQEHVVFVTSTNEAQTATIRSLAGEWVTLQAGPSGVTVQAAERPAVASTVAEASSSKVAGAETSKPAAEAGVVNKLPAGTVLRLEDTGVAEGGAKAAYCGQLLRLAAASRTDAAGELARFEAPAGVCVPFGAMEAALEDAGVKERFAELIKVAESASLEGGALDEVCGELRSVVAALRVPQGVCDAVVAQLPESTESVIVRSSANVEDLQGMSGAGLYDSIPGIDPRNAQEFGAAVAEVWASLYTRRGVLSRRAAAVPQSSASMAVVVQVLLKPDVSFVLHTVSPVDGDATRLYAEVAVGLGETLASGTRGSPWRMSVSKEVPDDVVTLGFANFSEQLVGLPGGRGVQTRRVDYSSQVSNAAMWAAVQGQPRNGECTSQAGCGAWEGGARARGLRSDLLTPQPLTLQKQARAKLGNQLAAVGSFLEEQLGEAQDVEGVCINGTLHVVQTRPQPI</sequence>
<comment type="cofactor">
    <cofactor evidence="1">
        <name>Mg(2+)</name>
        <dbReference type="ChEBI" id="CHEBI:18420"/>
    </cofactor>
</comment>
<keyword evidence="4" id="KW-0808">Transferase</keyword>
<dbReference type="InterPro" id="IPR002192">
    <property type="entry name" value="PPDK_AMP/ATP-bd"/>
</dbReference>
<dbReference type="SUPFAM" id="SSF56059">
    <property type="entry name" value="Glutathione synthetase ATP-binding domain-like"/>
    <property type="match status" value="1"/>
</dbReference>
<dbReference type="InterPro" id="IPR013815">
    <property type="entry name" value="ATP_grasp_subdomain_1"/>
</dbReference>
<feature type="domain" description="Alpha-glucan water dikinase phosphohistidine-like" evidence="12">
    <location>
        <begin position="222"/>
        <end position="333"/>
    </location>
</feature>
<dbReference type="AlphaFoldDB" id="A0AAE0ERF4"/>
<evidence type="ECO:0000256" key="8">
    <source>
        <dbReference type="ARBA" id="ARBA00022840"/>
    </source>
</evidence>
<dbReference type="PANTHER" id="PTHR47453">
    <property type="entry name" value="PHOSPHOGLUCAN, WATER DIKINASE, CHLOROPLASTIC"/>
    <property type="match status" value="1"/>
</dbReference>
<evidence type="ECO:0000313" key="13">
    <source>
        <dbReference type="EMBL" id="KAK3238163.1"/>
    </source>
</evidence>
<dbReference type="Pfam" id="PF22973">
    <property type="entry name" value="GWD1_pHisD"/>
    <property type="match status" value="1"/>
</dbReference>
<evidence type="ECO:0000259" key="11">
    <source>
        <dbReference type="Pfam" id="PF01326"/>
    </source>
</evidence>
<comment type="similarity">
    <text evidence="2">Belongs to the PEP-utilizing enzyme family.</text>
</comment>
<comment type="subunit">
    <text evidence="3">Homodimer.</text>
</comment>
<evidence type="ECO:0000256" key="6">
    <source>
        <dbReference type="ARBA" id="ARBA00022741"/>
    </source>
</evidence>
<keyword evidence="10" id="KW-0119">Carbohydrate metabolism</keyword>
<evidence type="ECO:0000256" key="4">
    <source>
        <dbReference type="ARBA" id="ARBA00022679"/>
    </source>
</evidence>
<keyword evidence="7" id="KW-0418">Kinase</keyword>
<reference evidence="13 14" key="1">
    <citation type="journal article" date="2015" name="Genome Biol. Evol.">
        <title>Comparative Genomics of a Bacterivorous Green Alga Reveals Evolutionary Causalities and Consequences of Phago-Mixotrophic Mode of Nutrition.</title>
        <authorList>
            <person name="Burns J.A."/>
            <person name="Paasch A."/>
            <person name="Narechania A."/>
            <person name="Kim E."/>
        </authorList>
    </citation>
    <scope>NUCLEOTIDE SEQUENCE [LARGE SCALE GENOMIC DNA]</scope>
    <source>
        <strain evidence="13 14">PLY_AMNH</strain>
    </source>
</reference>
<evidence type="ECO:0000256" key="2">
    <source>
        <dbReference type="ARBA" id="ARBA00007837"/>
    </source>
</evidence>
<dbReference type="GO" id="GO:0046872">
    <property type="term" value="F:metal ion binding"/>
    <property type="evidence" value="ECO:0007669"/>
    <property type="project" value="UniProtKB-KW"/>
</dbReference>
<evidence type="ECO:0000256" key="5">
    <source>
        <dbReference type="ARBA" id="ARBA00022723"/>
    </source>
</evidence>
<dbReference type="EMBL" id="LGRX02034314">
    <property type="protein sequence ID" value="KAK3238163.1"/>
    <property type="molecule type" value="Genomic_DNA"/>
</dbReference>
<feature type="domain" description="Pyruvate phosphate dikinase AMP/ATP-binding" evidence="11">
    <location>
        <begin position="411"/>
        <end position="743"/>
    </location>
</feature>
<proteinExistence type="inferred from homology"/>
<keyword evidence="6" id="KW-0547">Nucleotide-binding</keyword>
<name>A0AAE0ERF4_9CHLO</name>
<dbReference type="Gene3D" id="3.30.470.20">
    <property type="entry name" value="ATP-grasp fold, B domain"/>
    <property type="match status" value="1"/>
</dbReference>
<evidence type="ECO:0000256" key="9">
    <source>
        <dbReference type="ARBA" id="ARBA00022842"/>
    </source>
</evidence>
<organism evidence="13 14">
    <name type="scientific">Cymbomonas tetramitiformis</name>
    <dbReference type="NCBI Taxonomy" id="36881"/>
    <lineage>
        <taxon>Eukaryota</taxon>
        <taxon>Viridiplantae</taxon>
        <taxon>Chlorophyta</taxon>
        <taxon>Pyramimonadophyceae</taxon>
        <taxon>Pyramimonadales</taxon>
        <taxon>Pyramimonadaceae</taxon>
        <taxon>Cymbomonas</taxon>
    </lineage>
</organism>
<dbReference type="GO" id="GO:0005524">
    <property type="term" value="F:ATP binding"/>
    <property type="evidence" value="ECO:0007669"/>
    <property type="project" value="UniProtKB-KW"/>
</dbReference>
<evidence type="ECO:0000256" key="1">
    <source>
        <dbReference type="ARBA" id="ARBA00001946"/>
    </source>
</evidence>
<gene>
    <name evidence="13" type="ORF">CYMTET_51812</name>
</gene>
<evidence type="ECO:0000256" key="10">
    <source>
        <dbReference type="ARBA" id="ARBA00023277"/>
    </source>
</evidence>
<accession>A0AAE0ERF4</accession>
<keyword evidence="14" id="KW-1185">Reference proteome</keyword>
<keyword evidence="9" id="KW-0460">Magnesium</keyword>
<evidence type="ECO:0000313" key="14">
    <source>
        <dbReference type="Proteomes" id="UP001190700"/>
    </source>
</evidence>
<evidence type="ECO:0000256" key="7">
    <source>
        <dbReference type="ARBA" id="ARBA00022777"/>
    </source>
</evidence>
<keyword evidence="5" id="KW-0479">Metal-binding</keyword>
<dbReference type="InterPro" id="IPR054481">
    <property type="entry name" value="GWD1_pHisD"/>
</dbReference>
<dbReference type="Gene3D" id="3.30.1490.20">
    <property type="entry name" value="ATP-grasp fold, A domain"/>
    <property type="match status" value="1"/>
</dbReference>
<dbReference type="PANTHER" id="PTHR47453:SF1">
    <property type="entry name" value="PHOSPHOGLUCAN, WATER DIKINASE, CHLOROPLASTIC"/>
    <property type="match status" value="1"/>
</dbReference>
<keyword evidence="8" id="KW-0067">ATP-binding</keyword>
<dbReference type="GO" id="GO:0016301">
    <property type="term" value="F:kinase activity"/>
    <property type="evidence" value="ECO:0007669"/>
    <property type="project" value="UniProtKB-KW"/>
</dbReference>
<evidence type="ECO:0000259" key="12">
    <source>
        <dbReference type="Pfam" id="PF22973"/>
    </source>
</evidence>
<dbReference type="Pfam" id="PF01326">
    <property type="entry name" value="PPDK_N"/>
    <property type="match status" value="1"/>
</dbReference>
<comment type="caution">
    <text evidence="13">The sequence shown here is derived from an EMBL/GenBank/DDBJ whole genome shotgun (WGS) entry which is preliminary data.</text>
</comment>
<evidence type="ECO:0000256" key="3">
    <source>
        <dbReference type="ARBA" id="ARBA00011738"/>
    </source>
</evidence>
<dbReference type="Proteomes" id="UP001190700">
    <property type="component" value="Unassembled WGS sequence"/>
</dbReference>